<dbReference type="OrthoDB" id="9797829at2"/>
<dbReference type="GO" id="GO:0016757">
    <property type="term" value="F:glycosyltransferase activity"/>
    <property type="evidence" value="ECO:0007669"/>
    <property type="project" value="InterPro"/>
</dbReference>
<gene>
    <name evidence="3" type="ORF">B0537_06830</name>
</gene>
<protein>
    <submittedName>
        <fullName evidence="3">Group 1 glycosyl transferase</fullName>
    </submittedName>
</protein>
<reference evidence="3 4" key="1">
    <citation type="journal article" date="2016" name="Int. J. Syst. Evol. Microbiol.">
        <title>Desulfotomaculum ferrireducens sp. nov., a moderately thermophilic sulfate-reducing and dissimilatory Fe(III)-reducing bacterium isolated from compost.</title>
        <authorList>
            <person name="Yang G."/>
            <person name="Guo J."/>
            <person name="Zhuang L."/>
            <person name="Yuan Y."/>
            <person name="Zhou S."/>
        </authorList>
    </citation>
    <scope>NUCLEOTIDE SEQUENCE [LARGE SCALE GENOMIC DNA]</scope>
    <source>
        <strain evidence="3 4">GSS09</strain>
    </source>
</reference>
<name>A0A1S6IVL3_9FIRM</name>
<organism evidence="3 4">
    <name type="scientific">Desulforamulus ferrireducens</name>
    <dbReference type="NCBI Taxonomy" id="1833852"/>
    <lineage>
        <taxon>Bacteria</taxon>
        <taxon>Bacillati</taxon>
        <taxon>Bacillota</taxon>
        <taxon>Clostridia</taxon>
        <taxon>Eubacteriales</taxon>
        <taxon>Peptococcaceae</taxon>
        <taxon>Desulforamulus</taxon>
    </lineage>
</organism>
<dbReference type="SUPFAM" id="SSF53756">
    <property type="entry name" value="UDP-Glycosyltransferase/glycogen phosphorylase"/>
    <property type="match status" value="1"/>
</dbReference>
<evidence type="ECO:0000259" key="2">
    <source>
        <dbReference type="Pfam" id="PF00534"/>
    </source>
</evidence>
<dbReference type="InterPro" id="IPR001296">
    <property type="entry name" value="Glyco_trans_1"/>
</dbReference>
<dbReference type="InterPro" id="IPR011990">
    <property type="entry name" value="TPR-like_helical_dom_sf"/>
</dbReference>
<evidence type="ECO:0000313" key="4">
    <source>
        <dbReference type="Proteomes" id="UP000189464"/>
    </source>
</evidence>
<dbReference type="AlphaFoldDB" id="A0A1S6IVL3"/>
<dbReference type="Pfam" id="PF00534">
    <property type="entry name" value="Glycos_transf_1"/>
    <property type="match status" value="1"/>
</dbReference>
<sequence>MLLINQLRVNEFNRRVARFKYIQKQQLQARAIRSEQPLHVVYLLGHVSVCGGVKIIFEHANELSKLGLRVSLLSHFPKPDWFAIEANYLQVPFGIELARGIPQDTDIIVATYWDQLSACVEAGIAPVVYFEQGDFHLWDWDKVDAAKKDLIYRMYQLPSRIITCSETGARKIQENFHRQALVFHNALNEQIFYPKSSNPQEVYVLAVGSEHTPFKRIPDIWQACQRVQEQGYDVQFKWITQNPPTKPLGKVIVNPPQQQLGEEYRQSYIYVCASEYETFPLPPLEAMSCGTPVITTPNDGVKVYGVDGENCLFFQPGNISELAEKIILLLENQQLYQQLQQKGYQTAAQFKWSQIIPHLRDFYAEVARYQPVAVNSLTDWVKLVPEEFSPEEQQTINCFLKGTAADLLYLPFTFRIGDELTVIRWYPAYQRISSLSGQSDYLYCGFKSRPWEKYPYPAAVKAVLEKEYSVALEKFKQHLSLTTHYQEVAVLLRWIIWCLIKAKRLAEAQHLLKKGYQAYSSYTDIYYLYSLLLRETGSSSKELQTLHNTMKVLGSGVAFPEFIDTFKSVHTPTIS</sequence>
<dbReference type="KEGG" id="dfg:B0537_06830"/>
<dbReference type="EMBL" id="CP019698">
    <property type="protein sequence ID" value="AQS58821.1"/>
    <property type="molecule type" value="Genomic_DNA"/>
</dbReference>
<dbReference type="GO" id="GO:0009103">
    <property type="term" value="P:lipopolysaccharide biosynthetic process"/>
    <property type="evidence" value="ECO:0007669"/>
    <property type="project" value="TreeGrafter"/>
</dbReference>
<feature type="domain" description="Glycosyl transferase family 1" evidence="2">
    <location>
        <begin position="256"/>
        <end position="345"/>
    </location>
</feature>
<proteinExistence type="predicted"/>
<dbReference type="CDD" id="cd03801">
    <property type="entry name" value="GT4_PimA-like"/>
    <property type="match status" value="1"/>
</dbReference>
<dbReference type="Gene3D" id="3.40.50.2000">
    <property type="entry name" value="Glycogen Phosphorylase B"/>
    <property type="match status" value="2"/>
</dbReference>
<dbReference type="PANTHER" id="PTHR46401:SF2">
    <property type="entry name" value="GLYCOSYLTRANSFERASE WBBK-RELATED"/>
    <property type="match status" value="1"/>
</dbReference>
<dbReference type="PANTHER" id="PTHR46401">
    <property type="entry name" value="GLYCOSYLTRANSFERASE WBBK-RELATED"/>
    <property type="match status" value="1"/>
</dbReference>
<keyword evidence="4" id="KW-1185">Reference proteome</keyword>
<evidence type="ECO:0000313" key="3">
    <source>
        <dbReference type="EMBL" id="AQS58821.1"/>
    </source>
</evidence>
<dbReference type="STRING" id="1833852.B0537_06830"/>
<evidence type="ECO:0000256" key="1">
    <source>
        <dbReference type="ARBA" id="ARBA00022679"/>
    </source>
</evidence>
<dbReference type="Proteomes" id="UP000189464">
    <property type="component" value="Chromosome"/>
</dbReference>
<dbReference type="RefSeq" id="WP_077713847.1">
    <property type="nucleotide sequence ID" value="NZ_CP019698.1"/>
</dbReference>
<dbReference type="Gene3D" id="1.25.40.10">
    <property type="entry name" value="Tetratricopeptide repeat domain"/>
    <property type="match status" value="1"/>
</dbReference>
<keyword evidence="1 3" id="KW-0808">Transferase</keyword>
<accession>A0A1S6IVL3</accession>
<dbReference type="SUPFAM" id="SSF48452">
    <property type="entry name" value="TPR-like"/>
    <property type="match status" value="1"/>
</dbReference>